<keyword evidence="2" id="KW-1185">Reference proteome</keyword>
<gene>
    <name evidence="1" type="ORF">DCCM_0215</name>
</gene>
<dbReference type="AlphaFoldDB" id="A0A2L2X7Y3"/>
<sequence length="39" mass="4635">MLKEAYKNYPRKPGYFLDFITEKIKKYGACELFSQTPCI</sequence>
<comment type="caution">
    <text evidence="1">The sequence shown here is derived from an EMBL/GenBank/DDBJ whole genome shotgun (WGS) entry which is preliminary data.</text>
</comment>
<reference evidence="2" key="1">
    <citation type="submission" date="2018-02" db="EMBL/GenBank/DDBJ databases">
        <title>Genome sequence of Desulfocucumis palustris strain NAW-5.</title>
        <authorList>
            <person name="Watanabe M."/>
            <person name="Kojima H."/>
            <person name="Fukui M."/>
        </authorList>
    </citation>
    <scope>NUCLEOTIDE SEQUENCE [LARGE SCALE GENOMIC DNA]</scope>
    <source>
        <strain evidence="2">NAW-5</strain>
    </source>
</reference>
<evidence type="ECO:0000313" key="2">
    <source>
        <dbReference type="Proteomes" id="UP000239549"/>
    </source>
</evidence>
<organism evidence="1 2">
    <name type="scientific">Desulfocucumis palustris</name>
    <dbReference type="NCBI Taxonomy" id="1898651"/>
    <lineage>
        <taxon>Bacteria</taxon>
        <taxon>Bacillati</taxon>
        <taxon>Bacillota</taxon>
        <taxon>Clostridia</taxon>
        <taxon>Eubacteriales</taxon>
        <taxon>Desulfocucumaceae</taxon>
        <taxon>Desulfocucumis</taxon>
    </lineage>
</organism>
<dbReference type="EMBL" id="BFAV01000016">
    <property type="protein sequence ID" value="GBF32024.1"/>
    <property type="molecule type" value="Genomic_DNA"/>
</dbReference>
<dbReference type="Proteomes" id="UP000239549">
    <property type="component" value="Unassembled WGS sequence"/>
</dbReference>
<evidence type="ECO:0000313" key="1">
    <source>
        <dbReference type="EMBL" id="GBF32024.1"/>
    </source>
</evidence>
<protein>
    <submittedName>
        <fullName evidence="1">Uncharacterized protein</fullName>
    </submittedName>
</protein>
<proteinExistence type="predicted"/>
<accession>A0A2L2X7Y3</accession>
<name>A0A2L2X7Y3_9FIRM</name>